<dbReference type="PROSITE" id="PS50106">
    <property type="entry name" value="PDZ"/>
    <property type="match status" value="1"/>
</dbReference>
<dbReference type="Gene3D" id="3.90.226.10">
    <property type="entry name" value="2-enoyl-CoA Hydratase, Chain A, domain 1"/>
    <property type="match status" value="1"/>
</dbReference>
<dbReference type="InterPro" id="IPR005151">
    <property type="entry name" value="Tail-specific_protease"/>
</dbReference>
<reference evidence="2 3" key="1">
    <citation type="submission" date="2018-05" db="EMBL/GenBank/DDBJ databases">
        <title>Animal gut microbial communities from fecal samples from Wisconsin, USA.</title>
        <authorList>
            <person name="Neumann A."/>
        </authorList>
    </citation>
    <scope>NUCLEOTIDE SEQUENCE [LARGE SCALE GENOMIC DNA]</scope>
    <source>
        <strain evidence="2 3">UWS4</strain>
    </source>
</reference>
<sequence>MKILLVILFVIVWVGCSTDTVSNATPMITKTGDKEFNYAYTFLYYYYYLAEDELKSSDYYLTNPDTVIDKEEYADYADVYCMFREMSDLMTQYFPPDLFQKVNQAITTSPVNTKSFGMELDENLRVKYVYRFGPAATAEMKRGDQILAVDSTFFSTDSTDFTEQYQSVLQKKTTDDFDFTILRGKDTLKISMTREDVISPTVYVDSIDNIPIIRVTEFTPITNGFQNDGSAEEFEAALKETDGAKSTVLDLRGNPGGSTELCTRMAMDLLPAGDTAFIQLEWKPKGTERSIQASYFVNDKDGLGSGRYYVLLLDGNSASCAEIFATAITSNLKAPIVGETSFGKGIGQVYSKTPEKGYAVATSMLLFDKDSVSYHMFGLEPDFTIKNADSALTTAVKIAKERKEKRTAGYSERVNSYWLRVKRKAPESVEERLRDWTRGLAIQEVSVE</sequence>
<organism evidence="2 3">
    <name type="scientific">Hallerella porci</name>
    <dbReference type="NCBI Taxonomy" id="1945871"/>
    <lineage>
        <taxon>Bacteria</taxon>
        <taxon>Pseudomonadati</taxon>
        <taxon>Fibrobacterota</taxon>
        <taxon>Fibrobacteria</taxon>
        <taxon>Fibrobacterales</taxon>
        <taxon>Fibrobacteraceae</taxon>
        <taxon>Hallerella</taxon>
    </lineage>
</organism>
<dbReference type="SUPFAM" id="SSF52096">
    <property type="entry name" value="ClpP/crotonase"/>
    <property type="match status" value="1"/>
</dbReference>
<keyword evidence="3" id="KW-1185">Reference proteome</keyword>
<proteinExistence type="predicted"/>
<evidence type="ECO:0000313" key="2">
    <source>
        <dbReference type="EMBL" id="PWK91875.1"/>
    </source>
</evidence>
<dbReference type="SMART" id="SM00245">
    <property type="entry name" value="TSPc"/>
    <property type="match status" value="1"/>
</dbReference>
<dbReference type="EMBL" id="QGHD01000039">
    <property type="protein sequence ID" value="PWK91875.1"/>
    <property type="molecule type" value="Genomic_DNA"/>
</dbReference>
<dbReference type="InterPro" id="IPR036034">
    <property type="entry name" value="PDZ_sf"/>
</dbReference>
<dbReference type="SUPFAM" id="SSF50156">
    <property type="entry name" value="PDZ domain-like"/>
    <property type="match status" value="1"/>
</dbReference>
<evidence type="ECO:0000259" key="1">
    <source>
        <dbReference type="PROSITE" id="PS50106"/>
    </source>
</evidence>
<accession>A0ABX5LL31</accession>
<feature type="domain" description="PDZ" evidence="1">
    <location>
        <begin position="105"/>
        <end position="185"/>
    </location>
</feature>
<dbReference type="PROSITE" id="PS51257">
    <property type="entry name" value="PROKAR_LIPOPROTEIN"/>
    <property type="match status" value="1"/>
</dbReference>
<evidence type="ECO:0000313" key="3">
    <source>
        <dbReference type="Proteomes" id="UP000245523"/>
    </source>
</evidence>
<dbReference type="Gene3D" id="2.30.42.10">
    <property type="match status" value="1"/>
</dbReference>
<dbReference type="CDD" id="cd06567">
    <property type="entry name" value="Peptidase_S41"/>
    <property type="match status" value="1"/>
</dbReference>
<dbReference type="SMART" id="SM00228">
    <property type="entry name" value="PDZ"/>
    <property type="match status" value="1"/>
</dbReference>
<dbReference type="Proteomes" id="UP000245523">
    <property type="component" value="Unassembled WGS sequence"/>
</dbReference>
<dbReference type="PANTHER" id="PTHR32060:SF30">
    <property type="entry name" value="CARBOXY-TERMINAL PROCESSING PROTEASE CTPA"/>
    <property type="match status" value="1"/>
</dbReference>
<protein>
    <submittedName>
        <fullName evidence="2">C-terminal peptidase prc</fullName>
    </submittedName>
</protein>
<comment type="caution">
    <text evidence="2">The sequence shown here is derived from an EMBL/GenBank/DDBJ whole genome shotgun (WGS) entry which is preliminary data.</text>
</comment>
<gene>
    <name evidence="2" type="ORF">B0H50_1394</name>
</gene>
<dbReference type="InterPro" id="IPR029045">
    <property type="entry name" value="ClpP/crotonase-like_dom_sf"/>
</dbReference>
<dbReference type="RefSeq" id="WP_106199998.1">
    <property type="nucleotide sequence ID" value="NZ_JAXEIU010000017.1"/>
</dbReference>
<dbReference type="InterPro" id="IPR001478">
    <property type="entry name" value="PDZ"/>
</dbReference>
<dbReference type="Pfam" id="PF03572">
    <property type="entry name" value="Peptidase_S41"/>
    <property type="match status" value="1"/>
</dbReference>
<dbReference type="PANTHER" id="PTHR32060">
    <property type="entry name" value="TAIL-SPECIFIC PROTEASE"/>
    <property type="match status" value="1"/>
</dbReference>
<name>A0ABX5LL31_9BACT</name>